<dbReference type="Pfam" id="PF00701">
    <property type="entry name" value="DHDPS"/>
    <property type="match status" value="1"/>
</dbReference>
<dbReference type="EMBL" id="JAUJEB010000013">
    <property type="protein sequence ID" value="MDN5217077.1"/>
    <property type="molecule type" value="Genomic_DNA"/>
</dbReference>
<evidence type="ECO:0000256" key="1">
    <source>
        <dbReference type="ARBA" id="ARBA00007592"/>
    </source>
</evidence>
<dbReference type="Proteomes" id="UP001172083">
    <property type="component" value="Unassembled WGS sequence"/>
</dbReference>
<gene>
    <name evidence="4" type="ORF">QQ020_33710</name>
</gene>
<comment type="similarity">
    <text evidence="1 3">Belongs to the DapA family.</text>
</comment>
<proteinExistence type="inferred from homology"/>
<dbReference type="InterPro" id="IPR002220">
    <property type="entry name" value="DapA-like"/>
</dbReference>
<dbReference type="SMART" id="SM01130">
    <property type="entry name" value="DHDPS"/>
    <property type="match status" value="1"/>
</dbReference>
<reference evidence="4" key="1">
    <citation type="submission" date="2023-06" db="EMBL/GenBank/DDBJ databases">
        <title>Genomic of Agaribacillus aureum.</title>
        <authorList>
            <person name="Wang G."/>
        </authorList>
    </citation>
    <scope>NUCLEOTIDE SEQUENCE</scope>
    <source>
        <strain evidence="4">BMA12</strain>
    </source>
</reference>
<dbReference type="PIRSF" id="PIRSF001365">
    <property type="entry name" value="DHDPS"/>
    <property type="match status" value="1"/>
</dbReference>
<dbReference type="RefSeq" id="WP_346762414.1">
    <property type="nucleotide sequence ID" value="NZ_JAUJEB010000013.1"/>
</dbReference>
<comment type="caution">
    <text evidence="4">The sequence shown here is derived from an EMBL/GenBank/DDBJ whole genome shotgun (WGS) entry which is preliminary data.</text>
</comment>
<dbReference type="PANTHER" id="PTHR12128:SF66">
    <property type="entry name" value="4-HYDROXY-2-OXOGLUTARATE ALDOLASE, MITOCHONDRIAL"/>
    <property type="match status" value="1"/>
</dbReference>
<organism evidence="4 5">
    <name type="scientific">Agaribacillus aureus</name>
    <dbReference type="NCBI Taxonomy" id="3051825"/>
    <lineage>
        <taxon>Bacteria</taxon>
        <taxon>Pseudomonadati</taxon>
        <taxon>Bacteroidota</taxon>
        <taxon>Cytophagia</taxon>
        <taxon>Cytophagales</taxon>
        <taxon>Splendidivirgaceae</taxon>
        <taxon>Agaribacillus</taxon>
    </lineage>
</organism>
<evidence type="ECO:0000256" key="2">
    <source>
        <dbReference type="ARBA" id="ARBA00023239"/>
    </source>
</evidence>
<evidence type="ECO:0000256" key="3">
    <source>
        <dbReference type="PIRNR" id="PIRNR001365"/>
    </source>
</evidence>
<dbReference type="PANTHER" id="PTHR12128">
    <property type="entry name" value="DIHYDRODIPICOLINATE SYNTHASE"/>
    <property type="match status" value="1"/>
</dbReference>
<evidence type="ECO:0000313" key="5">
    <source>
        <dbReference type="Proteomes" id="UP001172083"/>
    </source>
</evidence>
<sequence length="315" mass="35449">MSDNNYKFHGIWPVLNTPYKEDLTIDLDHYRNMIEWYIKKGVDGIYANCQSSEMFLLNDEERMTLVSEAVKVVAGRVPVAATGNFGDTVEEHIKQAKKVESAGPDVIMLTVPPFCANDDDLQAYYIEMAKHIESPLGLYECPVPRSYHLGIELIEQLAKSGRFFIYKETSCDLEKIKEILKVTSNTSLSLLQANIPFMLEAIKAGAPGSMNIAANWLPDLVVKVAKGNPDNVEIQELNKVLCSMEMVQRSINAIGIKYLLSKRGVTIRPLTRHNHTLSSEARYSLDQMASLWFKEDGNLKILNGKEGVKEHLLNK</sequence>
<name>A0ABT8LGZ8_9BACT</name>
<dbReference type="CDD" id="cd00408">
    <property type="entry name" value="DHDPS-like"/>
    <property type="match status" value="1"/>
</dbReference>
<dbReference type="SUPFAM" id="SSF51569">
    <property type="entry name" value="Aldolase"/>
    <property type="match status" value="1"/>
</dbReference>
<accession>A0ABT8LGZ8</accession>
<evidence type="ECO:0000313" key="4">
    <source>
        <dbReference type="EMBL" id="MDN5217077.1"/>
    </source>
</evidence>
<protein>
    <submittedName>
        <fullName evidence="4">Dihydrodipicolinate synthase family protein</fullName>
    </submittedName>
</protein>
<dbReference type="InterPro" id="IPR013785">
    <property type="entry name" value="Aldolase_TIM"/>
</dbReference>
<keyword evidence="2 3" id="KW-0456">Lyase</keyword>
<keyword evidence="5" id="KW-1185">Reference proteome</keyword>
<dbReference type="Gene3D" id="3.20.20.70">
    <property type="entry name" value="Aldolase class I"/>
    <property type="match status" value="1"/>
</dbReference>